<dbReference type="FunFam" id="1.25.40.990:FF:000005">
    <property type="entry name" value="Putative SAC3/GANP family protein"/>
    <property type="match status" value="1"/>
</dbReference>
<dbReference type="PANTHER" id="PTHR12436">
    <property type="entry name" value="80 KDA MCM3-ASSOCIATED PROTEIN"/>
    <property type="match status" value="1"/>
</dbReference>
<dbReference type="Gramene" id="QL08p057534:mrna">
    <property type="protein sequence ID" value="QL08p057534:mrna"/>
    <property type="gene ID" value="QL08p057534"/>
</dbReference>
<dbReference type="GO" id="GO:0005634">
    <property type="term" value="C:nucleus"/>
    <property type="evidence" value="ECO:0007669"/>
    <property type="project" value="TreeGrafter"/>
</dbReference>
<feature type="compositionally biased region" description="Basic residues" evidence="1">
    <location>
        <begin position="642"/>
        <end position="652"/>
    </location>
</feature>
<dbReference type="InParanoid" id="A0A7N2MDV7"/>
<name>A0A7N2MDV7_QUELO</name>
<dbReference type="OMA" id="TSLYMPE"/>
<evidence type="ECO:0000259" key="2">
    <source>
        <dbReference type="PROSITE" id="PS50250"/>
    </source>
</evidence>
<feature type="region of interest" description="Disordered" evidence="1">
    <location>
        <begin position="55"/>
        <end position="99"/>
    </location>
</feature>
<dbReference type="GeneID" id="115954828"/>
<dbReference type="EMBL" id="LRBV02000008">
    <property type="status" value="NOT_ANNOTATED_CDS"/>
    <property type="molecule type" value="Genomic_DNA"/>
</dbReference>
<reference evidence="3" key="2">
    <citation type="submission" date="2021-01" db="UniProtKB">
        <authorList>
            <consortium name="EnsemblPlants"/>
        </authorList>
    </citation>
    <scope>IDENTIFICATION</scope>
</reference>
<dbReference type="Pfam" id="PF03399">
    <property type="entry name" value="SAC3_GANP"/>
    <property type="match status" value="1"/>
</dbReference>
<dbReference type="OrthoDB" id="199574at2759"/>
<evidence type="ECO:0000313" key="3">
    <source>
        <dbReference type="EnsemblPlants" id="QL08p057534:mrna"/>
    </source>
</evidence>
<feature type="compositionally biased region" description="Polar residues" evidence="1">
    <location>
        <begin position="425"/>
        <end position="438"/>
    </location>
</feature>
<protein>
    <recommendedName>
        <fullName evidence="2">PCI domain-containing protein</fullName>
    </recommendedName>
</protein>
<dbReference type="Gene3D" id="1.25.40.990">
    <property type="match status" value="1"/>
</dbReference>
<dbReference type="InterPro" id="IPR005062">
    <property type="entry name" value="SAC3/GANP/THP3_conserved"/>
</dbReference>
<feature type="compositionally biased region" description="Polar residues" evidence="1">
    <location>
        <begin position="152"/>
        <end position="168"/>
    </location>
</feature>
<proteinExistence type="predicted"/>
<feature type="region of interest" description="Disordered" evidence="1">
    <location>
        <begin position="761"/>
        <end position="796"/>
    </location>
</feature>
<feature type="compositionally biased region" description="Low complexity" evidence="1">
    <location>
        <begin position="169"/>
        <end position="186"/>
    </location>
</feature>
<dbReference type="EnsemblPlants" id="QL08p057534:mrna">
    <property type="protein sequence ID" value="QL08p057534:mrna"/>
    <property type="gene ID" value="QL08p057534"/>
</dbReference>
<feature type="compositionally biased region" description="Polar residues" evidence="1">
    <location>
        <begin position="694"/>
        <end position="703"/>
    </location>
</feature>
<feature type="region of interest" description="Disordered" evidence="1">
    <location>
        <begin position="123"/>
        <end position="249"/>
    </location>
</feature>
<dbReference type="Proteomes" id="UP000594261">
    <property type="component" value="Chromosome 8"/>
</dbReference>
<dbReference type="InterPro" id="IPR045107">
    <property type="entry name" value="SAC3/GANP/THP3"/>
</dbReference>
<feature type="compositionally biased region" description="Polar residues" evidence="1">
    <location>
        <begin position="374"/>
        <end position="389"/>
    </location>
</feature>
<dbReference type="FunCoup" id="A0A7N2MDV7">
    <property type="interactions" value="2842"/>
</dbReference>
<dbReference type="PANTHER" id="PTHR12436:SF4">
    <property type="entry name" value="LEUKOCYTE RECEPTOR CLUSTER MEMBER 8"/>
    <property type="match status" value="1"/>
</dbReference>
<keyword evidence="4" id="KW-1185">Reference proteome</keyword>
<feature type="region of interest" description="Disordered" evidence="1">
    <location>
        <begin position="623"/>
        <end position="657"/>
    </location>
</feature>
<dbReference type="AlphaFoldDB" id="A0A7N2MDV7"/>
<feature type="region of interest" description="Disordered" evidence="1">
    <location>
        <begin position="688"/>
        <end position="724"/>
    </location>
</feature>
<evidence type="ECO:0000313" key="4">
    <source>
        <dbReference type="Proteomes" id="UP000594261"/>
    </source>
</evidence>
<evidence type="ECO:0000256" key="1">
    <source>
        <dbReference type="SAM" id="MobiDB-lite"/>
    </source>
</evidence>
<feature type="compositionally biased region" description="Low complexity" evidence="1">
    <location>
        <begin position="123"/>
        <end position="151"/>
    </location>
</feature>
<dbReference type="RefSeq" id="XP_030928638.1">
    <property type="nucleotide sequence ID" value="XM_031072778.1"/>
</dbReference>
<feature type="region of interest" description="Disordered" evidence="1">
    <location>
        <begin position="374"/>
        <end position="405"/>
    </location>
</feature>
<dbReference type="PROSITE" id="PS50250">
    <property type="entry name" value="PCI"/>
    <property type="match status" value="1"/>
</dbReference>
<sequence length="1120" mass="124276">MMNQVGITETIAPADPNSLENRHVVDASQGQTSYLPPTTGSEAISWTIHRVDHSSTQNGILPSSTSTYQYDYQTQPPTRNVQDGLNAASLPSSSSSVGATNVSQDYNGYASYPNSTDPYGYGTTGYPGYYNNYPQQQQQQPNHSSYQQQPNHSSYQQEPNHSSYQQEPNHSSYQQQPNHSSYQQQPNHSSYQQEPNHSSYQQQPNNSSYQQQPNSSYQQQPNSSYQQQHSNPSYSQPVGAYQNTGAPYQPLSSFQNTGSYAGSASYSSTYYNPGDYQTAGGYPSSGYSNQTTTWSDGSYANYTPHQYANYTPDSSTSAYSSGTVTAPSSHYQQQQYKQWADYYSQTEVSCAPGTENMTVASKSNVGCPIPGVSSGYSTSTSQAPPSYTPSWMPESSSSEFSSVQPAAGISSASDAYWQHGAPSSQIHITSPMQPQSQKPLDPKTSYDSFLDQQKAAYSQGHNLQYPATHQVPQSYQSPANQQVPQSYQAPAQIVPSSDTRRVSKLQIPTNPRIASNLTFGLPKTDKDSSTTGAAVKPAYISVSQPKANEKVLSNDAADSMLKPGTFPKSLRGYVERALVRCKGDMQMEACQDFMKEMITKATADGTLYTRDWDTEPLFPLPSVDAVNKDSLQSSTPGSSLPKYKRSPSRRSKSRWEPLPEEKFVDKSASVVSDTMKYGGWINANDKDRKPFFGNNGNKENNMSGMKFSPLDQKNASKNAQRPVKKQRYADGFNVADNCDASSDSDKEQSLTSYYSSAITLANTPEEKKRRENRSKRFEKRQGRTEGNQFKPKNAGAGNLYSRRASALVLSKTFEDGAARAVEDIDWDSLTVKGTCQEIEKRYLRLTSAPDPASVRPEEVLEKALDMVHNSQKNYLYKCDQLKSIRQDLTVQRIRNWLTVKVYETHARLALEVGDLFEYNQCQSQLKTLYAEGIEGCHMEFSAYNLLCVILHSNNYRDLLSSMSRLSDEAKKDETVKHALAVRAAVTSENYVMFFRLYKTAPYLSTCLMDLYVEKMRYKAVSCMSRSYRPTIPVSYIAQVLGFITARPRNEGSDEKDSDGLGECVDWLKAHGACLITDNNGEVQLDTKASCATLFVPEPEDAVAHGDANLAVNDFLTRTSL</sequence>
<gene>
    <name evidence="3" type="primary">LOC115954828</name>
</gene>
<feature type="compositionally biased region" description="Low complexity" evidence="1">
    <location>
        <begin position="195"/>
        <end position="237"/>
    </location>
</feature>
<feature type="region of interest" description="Disordered" evidence="1">
    <location>
        <begin position="425"/>
        <end position="446"/>
    </location>
</feature>
<organism evidence="3 4">
    <name type="scientific">Quercus lobata</name>
    <name type="common">Valley oak</name>
    <dbReference type="NCBI Taxonomy" id="97700"/>
    <lineage>
        <taxon>Eukaryota</taxon>
        <taxon>Viridiplantae</taxon>
        <taxon>Streptophyta</taxon>
        <taxon>Embryophyta</taxon>
        <taxon>Tracheophyta</taxon>
        <taxon>Spermatophyta</taxon>
        <taxon>Magnoliopsida</taxon>
        <taxon>eudicotyledons</taxon>
        <taxon>Gunneridae</taxon>
        <taxon>Pentapetalae</taxon>
        <taxon>rosids</taxon>
        <taxon>fabids</taxon>
        <taxon>Fagales</taxon>
        <taxon>Fagaceae</taxon>
        <taxon>Quercus</taxon>
    </lineage>
</organism>
<feature type="compositionally biased region" description="Polar residues" evidence="1">
    <location>
        <begin position="55"/>
        <end position="83"/>
    </location>
</feature>
<dbReference type="KEGG" id="qlo:115954828"/>
<reference evidence="3 4" key="1">
    <citation type="journal article" date="2016" name="G3 (Bethesda)">
        <title>First Draft Assembly and Annotation of the Genome of a California Endemic Oak Quercus lobata Nee (Fagaceae).</title>
        <authorList>
            <person name="Sork V.L."/>
            <person name="Fitz-Gibbon S.T."/>
            <person name="Puiu D."/>
            <person name="Crepeau M."/>
            <person name="Gugger P.F."/>
            <person name="Sherman R."/>
            <person name="Stevens K."/>
            <person name="Langley C.H."/>
            <person name="Pellegrini M."/>
            <person name="Salzberg S.L."/>
        </authorList>
    </citation>
    <scope>NUCLEOTIDE SEQUENCE [LARGE SCALE GENOMIC DNA]</scope>
    <source>
        <strain evidence="3 4">cv. SW786</strain>
    </source>
</reference>
<accession>A0A7N2MDV7</accession>
<dbReference type="InterPro" id="IPR000717">
    <property type="entry name" value="PCI_dom"/>
</dbReference>
<feature type="domain" description="PCI" evidence="2">
    <location>
        <begin position="914"/>
        <end position="1100"/>
    </location>
</feature>